<evidence type="ECO:0000256" key="1">
    <source>
        <dbReference type="SAM" id="MobiDB-lite"/>
    </source>
</evidence>
<dbReference type="InterPro" id="IPR011050">
    <property type="entry name" value="Pectin_lyase_fold/virulence"/>
</dbReference>
<dbReference type="PROSITE" id="PS51208">
    <property type="entry name" value="AUTOTRANSPORTER"/>
    <property type="match status" value="1"/>
</dbReference>
<evidence type="ECO:0000313" key="3">
    <source>
        <dbReference type="EMBL" id="USQ95221.1"/>
    </source>
</evidence>
<sequence>MSQRPPVDPSSRQQSLGLAPPSGGAGITLPVGGRTAKSQTRHRLMSSLRLPLLAAPALIGVSLANPVEAQTTISTNRTSTYSLGGGITALTINPGVSVTTLSNAAISGGAGASTGVVITNKGTLNSTDTGPSGYGVSLTNAGTVINQGSINGQGNAGIRLVGGGRTDNQASAEITSDNYGIWIGGGTASVVNAGSIGTGGHGIYLTGGATTVNNSGSVISGAVGLYQTAGSATIVNSGKLQGNTYGVRLGTSGVITNTGTIAGIGASSSGVRLLSGGTIINAGTITSGSGGSAVALVAGGTLKLQTGSIMVGNVTGGSTGVLVLEGTGSFSNTTTGFASLTMTGSDWTIGGAVTATNTQVQAGTLKVNGTLTSSGGVQVDSGATLAGTGTSSGVVVQSGGILAPGSATSVGVLTLTGNYTAQAGSKLVINATATAASRLTIGGTASLDGELNIQAATDDYSGSPTFVVLSSTGTLSGTFSSVTSTANVTPTVTYDTIAKQVRVQLVTVSSGGGGGGGGGGVPETPAIIDGSQPFFGNGDRAVTSQTVTFDGGLLKPGQSLSIAQSVNMLSTGGTIDANGQTIALKGAISGAGQLAIQGQGSVIASGTISNTGGLAVRDNGALVIANGGIVAAPVLAASGGSLTVQAGAGVGGAVTVDGGALTVNENGAINGAVTIKDGGKAQVDGAIMASVDVSKSELKIGQTGSVGALTIGESGSATVDGKAMVAVDVTKGQLTIGATGSAGSVNVTQGGVARIDGAVAGAVQLGQGSVTIGAGGSAGGLAIGQGGVATLDGKTGAVSVNQGQLTLGSSGDATALVVSQNGQAQIDGKITNGVQVDQGVVKIGASGAVGGLTVGQGGVATLDGSVTGDVGVTQGTIDVGGSVAGTTTVTDGRLNLAASGNLGSLVLAQGGTLTGTGTVRGPATLSGLISPGNSPGVLTFKAPVTMTATAVLRMEIDGPTAGVGAGHHDALVVQGGSFTAAGTLTPVLRGISGDATNTYTPDLGQTFVIITADGGVQGRFSTLTQPNAGLSAGTRLEALYDANRIRLVVTPTSYVAYAGTRNQLEVAAALDAQRPSVGTASPLFDQIYAQTRSSLARTQDELSGKLHADLLAAELTSRRIVGQALADRLAGRRTGDQDVATAVWGKPIGAYAETDSDGNAAGAVQRIGGLMFGADRAFAGNAFAGASVGYLRNKTESKSGLGQGVAESYQASLYGGLGLGRAVVEASVGYAYTEFDTSREVVVGALRQVAQGDAHGHDLTAEVAASRRFVMGPSAWIEPRAGVSVDRLSRKGFTETGAAILGLRVDAADMTAARSAIGVRFGARTEKGAWVVQPTASLGWAHDFADITAVSDNVLNGVAFSAASSRPGRDALLVGLGSDFRLGDRMKAGFQIQDAYRRRENTVAASIDLSWTF</sequence>
<dbReference type="EMBL" id="CP096040">
    <property type="protein sequence ID" value="USQ95221.1"/>
    <property type="molecule type" value="Genomic_DNA"/>
</dbReference>
<dbReference type="Gene3D" id="2.40.128.130">
    <property type="entry name" value="Autotransporter beta-domain"/>
    <property type="match status" value="1"/>
</dbReference>
<reference evidence="3 4" key="1">
    <citation type="submission" date="2022-04" db="EMBL/GenBank/DDBJ databases">
        <title>Genome sequence of soybean root-associated Caulobacter segnis RL271.</title>
        <authorList>
            <person name="Longley R."/>
            <person name="Bonito G."/>
            <person name="Trigodet F."/>
            <person name="Crosson S."/>
            <person name="Fiebig A."/>
        </authorList>
    </citation>
    <scope>NUCLEOTIDE SEQUENCE [LARGE SCALE GENOMIC DNA]</scope>
    <source>
        <strain evidence="3 4">RL271</strain>
    </source>
</reference>
<gene>
    <name evidence="3" type="ORF">MZV50_22150</name>
</gene>
<dbReference type="Proteomes" id="UP001057520">
    <property type="component" value="Chromosome"/>
</dbReference>
<proteinExistence type="predicted"/>
<feature type="region of interest" description="Disordered" evidence="1">
    <location>
        <begin position="1"/>
        <end position="37"/>
    </location>
</feature>
<organism evidence="3 4">
    <name type="scientific">Caulobacter segnis</name>
    <dbReference type="NCBI Taxonomy" id="88688"/>
    <lineage>
        <taxon>Bacteria</taxon>
        <taxon>Pseudomonadati</taxon>
        <taxon>Pseudomonadota</taxon>
        <taxon>Alphaproteobacteria</taxon>
        <taxon>Caulobacterales</taxon>
        <taxon>Caulobacteraceae</taxon>
        <taxon>Caulobacter</taxon>
    </lineage>
</organism>
<dbReference type="InterPro" id="IPR006315">
    <property type="entry name" value="OM_autotransptr_brl_dom"/>
</dbReference>
<name>A0ABY4ZR84_9CAUL</name>
<dbReference type="SUPFAM" id="SSF51126">
    <property type="entry name" value="Pectin lyase-like"/>
    <property type="match status" value="1"/>
</dbReference>
<dbReference type="Pfam" id="PF03797">
    <property type="entry name" value="Autotransporter"/>
    <property type="match status" value="1"/>
</dbReference>
<protein>
    <submittedName>
        <fullName evidence="3">Autotransporter domain-containing protein</fullName>
    </submittedName>
</protein>
<dbReference type="NCBIfam" id="TIGR01414">
    <property type="entry name" value="autotrans_barl"/>
    <property type="match status" value="1"/>
</dbReference>
<evidence type="ECO:0000313" key="4">
    <source>
        <dbReference type="Proteomes" id="UP001057520"/>
    </source>
</evidence>
<evidence type="ECO:0000259" key="2">
    <source>
        <dbReference type="PROSITE" id="PS51208"/>
    </source>
</evidence>
<keyword evidence="4" id="KW-1185">Reference proteome</keyword>
<feature type="domain" description="Autotransporter" evidence="2">
    <location>
        <begin position="1136"/>
        <end position="1413"/>
    </location>
</feature>
<dbReference type="InterPro" id="IPR005546">
    <property type="entry name" value="Autotransporte_beta"/>
</dbReference>
<dbReference type="SUPFAM" id="SSF103515">
    <property type="entry name" value="Autotransporter"/>
    <property type="match status" value="1"/>
</dbReference>
<accession>A0ABY4ZR84</accession>
<dbReference type="InterPro" id="IPR036709">
    <property type="entry name" value="Autotransporte_beta_dom_sf"/>
</dbReference>
<dbReference type="SMART" id="SM00869">
    <property type="entry name" value="Autotransporter"/>
    <property type="match status" value="1"/>
</dbReference>